<proteinExistence type="predicted"/>
<feature type="compositionally biased region" description="Basic residues" evidence="1">
    <location>
        <begin position="89"/>
        <end position="98"/>
    </location>
</feature>
<dbReference type="OrthoDB" id="10668671at2759"/>
<reference evidence="2" key="1">
    <citation type="submission" date="2020-04" db="EMBL/GenBank/DDBJ databases">
        <title>Genome Assembly and Annotation of Botryosphaeria dothidea sdau 11-99, a Latent Pathogen of Apple Fruit Ring Rot in China.</title>
        <authorList>
            <person name="Yu C."/>
            <person name="Diao Y."/>
            <person name="Lu Q."/>
            <person name="Zhao J."/>
            <person name="Cui S."/>
            <person name="Peng C."/>
            <person name="He B."/>
            <person name="Liu H."/>
        </authorList>
    </citation>
    <scope>NUCLEOTIDE SEQUENCE [LARGE SCALE GENOMIC DNA]</scope>
    <source>
        <strain evidence="2">Sdau11-99</strain>
    </source>
</reference>
<accession>A0A8H4J4R6</accession>
<keyword evidence="3" id="KW-1185">Reference proteome</keyword>
<comment type="caution">
    <text evidence="2">The sequence shown here is derived from an EMBL/GenBank/DDBJ whole genome shotgun (WGS) entry which is preliminary data.</text>
</comment>
<sequence>MPYGFALRNLLEQHSLNEARRLEQLLEAFSLADRPCLVSAMAGLQPEMRIEVLEERLRQSRWQEQHGNEDDEDQQQYKEEERAPSGGRGRYRRPRPHHASAGWSWPGVRHVLLAVVALVVLPKAGQWALTATPGPVYVPPTYTHGTVLNETLRRGEAAMAARLGPLSDKPYRTSRVSGLINVLIDDVYKVRLNYSAVFPYFTTNTVADAHRDVMRQVEHDLVWRGRDAMYLLDRQLSNALEFSADRVNSSMIAVANAMGVPAADYVARYTQPPGRVQRMLQHWVPEAAEQQDPELVRDRMLWELVCRCQTYLLSVNARLIKRIDEAKAVLGGPQKRLEPVTDVLQAEVDRRRKQHVKEGATLVNAYEAEVKKWKGWRPSQWRNSTFVPLWMAGVLLRGERAPEWPYWDMDLAAQSVAELEDITARIVMTRATLDSLHGYFAAAQNNIAQSNDDRAKQHRSITPYSCAAVDSHLATMASDSDSEPRTVYRTPLDMLLFLDHTVQTLVNETRKWDAEDIHGAFEQARRNTTDNK</sequence>
<evidence type="ECO:0000313" key="2">
    <source>
        <dbReference type="EMBL" id="KAF4311782.1"/>
    </source>
</evidence>
<dbReference type="AlphaFoldDB" id="A0A8H4J4R6"/>
<protein>
    <submittedName>
        <fullName evidence="2">Uncharacterized protein</fullName>
    </submittedName>
</protein>
<feature type="region of interest" description="Disordered" evidence="1">
    <location>
        <begin position="61"/>
        <end position="100"/>
    </location>
</feature>
<organism evidence="2 3">
    <name type="scientific">Botryosphaeria dothidea</name>
    <dbReference type="NCBI Taxonomy" id="55169"/>
    <lineage>
        <taxon>Eukaryota</taxon>
        <taxon>Fungi</taxon>
        <taxon>Dikarya</taxon>
        <taxon>Ascomycota</taxon>
        <taxon>Pezizomycotina</taxon>
        <taxon>Dothideomycetes</taxon>
        <taxon>Dothideomycetes incertae sedis</taxon>
        <taxon>Botryosphaeriales</taxon>
        <taxon>Botryosphaeriaceae</taxon>
        <taxon>Botryosphaeria</taxon>
    </lineage>
</organism>
<dbReference type="EMBL" id="WWBZ02000008">
    <property type="protein sequence ID" value="KAF4311782.1"/>
    <property type="molecule type" value="Genomic_DNA"/>
</dbReference>
<evidence type="ECO:0000313" key="3">
    <source>
        <dbReference type="Proteomes" id="UP000572817"/>
    </source>
</evidence>
<dbReference type="Proteomes" id="UP000572817">
    <property type="component" value="Unassembled WGS sequence"/>
</dbReference>
<name>A0A8H4J4R6_9PEZI</name>
<evidence type="ECO:0000256" key="1">
    <source>
        <dbReference type="SAM" id="MobiDB-lite"/>
    </source>
</evidence>
<gene>
    <name evidence="2" type="ORF">GTA08_BOTSDO12719</name>
</gene>